<proteinExistence type="predicted"/>
<accession>A0A8S5P087</accession>
<keyword evidence="1" id="KW-0240">DNA-directed RNA polymerase</keyword>
<keyword evidence="1" id="KW-0804">Transcription</keyword>
<name>A0A8S5P087_9CAUD</name>
<dbReference type="EMBL" id="BK015301">
    <property type="protein sequence ID" value="DAE00378.1"/>
    <property type="molecule type" value="Genomic_DNA"/>
</dbReference>
<evidence type="ECO:0000313" key="1">
    <source>
        <dbReference type="EMBL" id="DAE00378.1"/>
    </source>
</evidence>
<protein>
    <submittedName>
        <fullName evidence="1">DNA-directed RNA polymerase subunit alpha</fullName>
    </submittedName>
</protein>
<reference evidence="1" key="1">
    <citation type="journal article" date="2021" name="Proc. Natl. Acad. Sci. U.S.A.">
        <title>A Catalog of Tens of Thousands of Viruses from Human Metagenomes Reveals Hidden Associations with Chronic Diseases.</title>
        <authorList>
            <person name="Tisza M.J."/>
            <person name="Buck C.B."/>
        </authorList>
    </citation>
    <scope>NUCLEOTIDE SEQUENCE</scope>
    <source>
        <strain evidence="1">CtLnO19</strain>
    </source>
</reference>
<sequence>MDKLDYYKMGLKKGWFKDAFWVKSCLSLFYTEDTTHYLVRRDKGYFYCYDENGNEIKITGNNDINTPLLRVGEMLTLAKGDVPNITKETRTSVGCLLMNYLLTIDPFKGKVPYINKRFSPRSVEPYFLLKWTRSEKDVTENEPAKEGEIFTEEYLTFANNALHLTNYCQTVNASVTKKALMTNPIVEKRRLELYKEHEHELNDPVVQAKIDEELVKLDREYLKDDESMGFLGTSGKTFSNVRRRLNNHFGAPKGLTDKDQPFIERPLRKGIDLERFSLYTNDAYSGSISRGLETQEGGVKTKDAIRSAANLKVAMGDCGSRIGEMVQFSKDIEKNRRYIGYYYLENKKTIKITEENLSSLTGKLIEMRSPAYCIAKNSSLCKCCVGPNIANYPNGIVTVNARITSIIMGLSMSSMHLSGHSIARWRIDLIS</sequence>
<dbReference type="GO" id="GO:0000428">
    <property type="term" value="C:DNA-directed RNA polymerase complex"/>
    <property type="evidence" value="ECO:0007669"/>
    <property type="project" value="UniProtKB-KW"/>
</dbReference>
<organism evidence="1">
    <name type="scientific">Myoviridae sp. ctLnO19</name>
    <dbReference type="NCBI Taxonomy" id="2825085"/>
    <lineage>
        <taxon>Viruses</taxon>
        <taxon>Duplodnaviria</taxon>
        <taxon>Heunggongvirae</taxon>
        <taxon>Uroviricota</taxon>
        <taxon>Caudoviricetes</taxon>
    </lineage>
</organism>